<dbReference type="Proteomes" id="UP000487757">
    <property type="component" value="Unassembled WGS sequence"/>
</dbReference>
<sequence length="99" mass="11765">MKVIENHIDSIKELCNTHHVDKMYLFGSALNSDFNDKSDIDFLVRFKDIELSGYFDNYFNFKENLRSLFKRNVDLIEEQTLKNPILIKSIDRNKELVYG</sequence>
<organism evidence="9 10">
    <name type="scientific">Pedobacter petrophilus</name>
    <dbReference type="NCBI Taxonomy" id="1908241"/>
    <lineage>
        <taxon>Bacteria</taxon>
        <taxon>Pseudomonadati</taxon>
        <taxon>Bacteroidota</taxon>
        <taxon>Sphingobacteriia</taxon>
        <taxon>Sphingobacteriales</taxon>
        <taxon>Sphingobacteriaceae</taxon>
        <taxon>Pedobacter</taxon>
    </lineage>
</organism>
<dbReference type="GO" id="GO:0016779">
    <property type="term" value="F:nucleotidyltransferase activity"/>
    <property type="evidence" value="ECO:0007669"/>
    <property type="project" value="UniProtKB-KW"/>
</dbReference>
<dbReference type="PANTHER" id="PTHR33571:SF12">
    <property type="entry name" value="BSL3053 PROTEIN"/>
    <property type="match status" value="1"/>
</dbReference>
<dbReference type="PANTHER" id="PTHR33571">
    <property type="entry name" value="SSL8005 PROTEIN"/>
    <property type="match status" value="1"/>
</dbReference>
<dbReference type="RefSeq" id="WP_154279563.1">
    <property type="nucleotide sequence ID" value="NZ_JBHUJQ010000001.1"/>
</dbReference>
<name>A0A7K0FV48_9SPHI</name>
<dbReference type="GO" id="GO:0046872">
    <property type="term" value="F:metal ion binding"/>
    <property type="evidence" value="ECO:0007669"/>
    <property type="project" value="UniProtKB-KW"/>
</dbReference>
<keyword evidence="4" id="KW-0479">Metal-binding</keyword>
<evidence type="ECO:0000313" key="10">
    <source>
        <dbReference type="Proteomes" id="UP000487757"/>
    </source>
</evidence>
<evidence type="ECO:0000256" key="6">
    <source>
        <dbReference type="ARBA" id="ARBA00022840"/>
    </source>
</evidence>
<feature type="domain" description="Polymerase beta nucleotidyltransferase" evidence="8">
    <location>
        <begin position="10"/>
        <end position="98"/>
    </location>
</feature>
<dbReference type="Pfam" id="PF18765">
    <property type="entry name" value="Polbeta"/>
    <property type="match status" value="1"/>
</dbReference>
<evidence type="ECO:0000256" key="5">
    <source>
        <dbReference type="ARBA" id="ARBA00022741"/>
    </source>
</evidence>
<proteinExistence type="predicted"/>
<dbReference type="SUPFAM" id="SSF81301">
    <property type="entry name" value="Nucleotidyltransferase"/>
    <property type="match status" value="1"/>
</dbReference>
<reference evidence="9 10" key="1">
    <citation type="submission" date="2019-11" db="EMBL/GenBank/DDBJ databases">
        <title>Pedobacter petrophilus genome.</title>
        <authorList>
            <person name="Feldbauer M.J."/>
            <person name="Newman J.D."/>
        </authorList>
    </citation>
    <scope>NUCLEOTIDE SEQUENCE [LARGE SCALE GENOMIC DNA]</scope>
    <source>
        <strain evidence="9 10">LMG 29686</strain>
    </source>
</reference>
<dbReference type="OrthoDB" id="9793933at2"/>
<evidence type="ECO:0000256" key="1">
    <source>
        <dbReference type="ARBA" id="ARBA00001946"/>
    </source>
</evidence>
<keyword evidence="6" id="KW-0067">ATP-binding</keyword>
<dbReference type="InterPro" id="IPR052038">
    <property type="entry name" value="Type-VII_TA_antitoxin"/>
</dbReference>
<keyword evidence="2 9" id="KW-0808">Transferase</keyword>
<gene>
    <name evidence="9" type="ORF">GJU39_04815</name>
</gene>
<comment type="caution">
    <text evidence="9">The sequence shown here is derived from an EMBL/GenBank/DDBJ whole genome shotgun (WGS) entry which is preliminary data.</text>
</comment>
<evidence type="ECO:0000313" key="9">
    <source>
        <dbReference type="EMBL" id="MRX75405.1"/>
    </source>
</evidence>
<keyword evidence="5" id="KW-0547">Nucleotide-binding</keyword>
<keyword evidence="7" id="KW-0460">Magnesium</keyword>
<dbReference type="GO" id="GO:0005524">
    <property type="term" value="F:ATP binding"/>
    <property type="evidence" value="ECO:0007669"/>
    <property type="project" value="UniProtKB-KW"/>
</dbReference>
<dbReference type="AlphaFoldDB" id="A0A7K0FV48"/>
<evidence type="ECO:0000256" key="2">
    <source>
        <dbReference type="ARBA" id="ARBA00022679"/>
    </source>
</evidence>
<accession>A0A7K0FV48</accession>
<evidence type="ECO:0000256" key="4">
    <source>
        <dbReference type="ARBA" id="ARBA00022723"/>
    </source>
</evidence>
<dbReference type="CDD" id="cd05403">
    <property type="entry name" value="NT_KNTase_like"/>
    <property type="match status" value="1"/>
</dbReference>
<comment type="cofactor">
    <cofactor evidence="1">
        <name>Mg(2+)</name>
        <dbReference type="ChEBI" id="CHEBI:18420"/>
    </cofactor>
</comment>
<evidence type="ECO:0000256" key="3">
    <source>
        <dbReference type="ARBA" id="ARBA00022695"/>
    </source>
</evidence>
<dbReference type="EMBL" id="WKKH01000005">
    <property type="protein sequence ID" value="MRX75405.1"/>
    <property type="molecule type" value="Genomic_DNA"/>
</dbReference>
<dbReference type="InterPro" id="IPR041633">
    <property type="entry name" value="Polbeta"/>
</dbReference>
<evidence type="ECO:0000259" key="8">
    <source>
        <dbReference type="Pfam" id="PF18765"/>
    </source>
</evidence>
<dbReference type="Gene3D" id="3.30.460.10">
    <property type="entry name" value="Beta Polymerase, domain 2"/>
    <property type="match status" value="1"/>
</dbReference>
<evidence type="ECO:0000256" key="7">
    <source>
        <dbReference type="ARBA" id="ARBA00022842"/>
    </source>
</evidence>
<protein>
    <submittedName>
        <fullName evidence="9">Nucleotidyltransferase domain-containing protein</fullName>
    </submittedName>
</protein>
<keyword evidence="3" id="KW-0548">Nucleotidyltransferase</keyword>
<keyword evidence="10" id="KW-1185">Reference proteome</keyword>
<dbReference type="InterPro" id="IPR043519">
    <property type="entry name" value="NT_sf"/>
</dbReference>